<gene>
    <name evidence="2" type="ORF">DFR29_11237</name>
</gene>
<dbReference type="InterPro" id="IPR014914">
    <property type="entry name" value="RES_dom"/>
</dbReference>
<comment type="caution">
    <text evidence="2">The sequence shown here is derived from an EMBL/GenBank/DDBJ whole genome shotgun (WGS) entry which is preliminary data.</text>
</comment>
<dbReference type="AlphaFoldDB" id="A0A4R6YRW9"/>
<dbReference type="Pfam" id="PF08808">
    <property type="entry name" value="RES"/>
    <property type="match status" value="1"/>
</dbReference>
<keyword evidence="3" id="KW-1185">Reference proteome</keyword>
<evidence type="ECO:0000313" key="3">
    <source>
        <dbReference type="Proteomes" id="UP000295293"/>
    </source>
</evidence>
<evidence type="ECO:0000313" key="2">
    <source>
        <dbReference type="EMBL" id="TDR40723.1"/>
    </source>
</evidence>
<evidence type="ECO:0000259" key="1">
    <source>
        <dbReference type="SMART" id="SM00953"/>
    </source>
</evidence>
<dbReference type="RefSeq" id="WP_166654192.1">
    <property type="nucleotide sequence ID" value="NZ_SNZH01000012.1"/>
</dbReference>
<proteinExistence type="predicted"/>
<sequence>MILWRIIRKEFLRSPLSVEGAKAWPGRWHSAGTAVLYTASGESLALLEKFVHLALEFRTIPHVKLRIQLPDDALVENFEDVAGDKSVDWRSEDPSAARAVGDHWARHSQALGLSVPSVLSSSERNVLLRAASPAFEQLQIVSAEEFFYDERMWKAESRAAQKRNK</sequence>
<dbReference type="SMART" id="SM00953">
    <property type="entry name" value="RES"/>
    <property type="match status" value="1"/>
</dbReference>
<name>A0A4R6YRW9_9GAMM</name>
<dbReference type="Proteomes" id="UP000295293">
    <property type="component" value="Unassembled WGS sequence"/>
</dbReference>
<accession>A0A4R6YRW9</accession>
<protein>
    <submittedName>
        <fullName evidence="2">RES domain-containing protein</fullName>
    </submittedName>
</protein>
<reference evidence="2 3" key="1">
    <citation type="submission" date="2019-03" db="EMBL/GenBank/DDBJ databases">
        <title>Genomic Encyclopedia of Type Strains, Phase IV (KMG-IV): sequencing the most valuable type-strain genomes for metagenomic binning, comparative biology and taxonomic classification.</title>
        <authorList>
            <person name="Goeker M."/>
        </authorList>
    </citation>
    <scope>NUCLEOTIDE SEQUENCE [LARGE SCALE GENOMIC DNA]</scope>
    <source>
        <strain evidence="2 3">DSM 21667</strain>
    </source>
</reference>
<feature type="domain" description="RES" evidence="1">
    <location>
        <begin position="15"/>
        <end position="142"/>
    </location>
</feature>
<dbReference type="EMBL" id="SNZH01000012">
    <property type="protein sequence ID" value="TDR40723.1"/>
    <property type="molecule type" value="Genomic_DNA"/>
</dbReference>
<organism evidence="2 3">
    <name type="scientific">Tahibacter aquaticus</name>
    <dbReference type="NCBI Taxonomy" id="520092"/>
    <lineage>
        <taxon>Bacteria</taxon>
        <taxon>Pseudomonadati</taxon>
        <taxon>Pseudomonadota</taxon>
        <taxon>Gammaproteobacteria</taxon>
        <taxon>Lysobacterales</taxon>
        <taxon>Rhodanobacteraceae</taxon>
        <taxon>Tahibacter</taxon>
    </lineage>
</organism>